<dbReference type="PANTHER" id="PTHR42939:SF1">
    <property type="entry name" value="ABC TRANSPORTER ATP-BINDING PROTEIN ALBC-RELATED"/>
    <property type="match status" value="1"/>
</dbReference>
<reference evidence="5 6" key="1">
    <citation type="journal article" date="2014" name="PLoS ONE">
        <title>Physiological and genomic features of a novel sulfur-oxidizing gammaproteobacterium belonging to a previously uncultivated symbiotic lineage isolated from a hydrothermal vent.</title>
        <authorList>
            <person name="Nunoura T."/>
            <person name="Takaki Y."/>
            <person name="Kazama H."/>
            <person name="Kakuta J."/>
            <person name="Shimamura S."/>
            <person name="Makita H."/>
            <person name="Hirai M."/>
            <person name="Miyazaki M."/>
            <person name="Takai K."/>
        </authorList>
    </citation>
    <scope>NUCLEOTIDE SEQUENCE [LARGE SCALE GENOMIC DNA]</scope>
    <source>
        <strain evidence="5 6">Hiromi1</strain>
    </source>
</reference>
<dbReference type="OrthoDB" id="9804819at2"/>
<gene>
    <name evidence="5" type="ORF">TBH_C0878</name>
</gene>
<dbReference type="AlphaFoldDB" id="A0A7U6GHP7"/>
<dbReference type="RefSeq" id="WP_041065916.1">
    <property type="nucleotide sequence ID" value="NZ_AP012273.1"/>
</dbReference>
<dbReference type="Proteomes" id="UP000031631">
    <property type="component" value="Chromosome"/>
</dbReference>
<dbReference type="GO" id="GO:0016887">
    <property type="term" value="F:ATP hydrolysis activity"/>
    <property type="evidence" value="ECO:0007669"/>
    <property type="project" value="InterPro"/>
</dbReference>
<evidence type="ECO:0000256" key="3">
    <source>
        <dbReference type="ARBA" id="ARBA00022840"/>
    </source>
</evidence>
<dbReference type="GO" id="GO:0005524">
    <property type="term" value="F:ATP binding"/>
    <property type="evidence" value="ECO:0007669"/>
    <property type="project" value="UniProtKB-KW"/>
</dbReference>
<organism evidence="5 6">
    <name type="scientific">Thiolapillus brandeum</name>
    <dbReference type="NCBI Taxonomy" id="1076588"/>
    <lineage>
        <taxon>Bacteria</taxon>
        <taxon>Pseudomonadati</taxon>
        <taxon>Pseudomonadota</taxon>
        <taxon>Gammaproteobacteria</taxon>
        <taxon>Chromatiales</taxon>
        <taxon>Sedimenticolaceae</taxon>
        <taxon>Thiolapillus</taxon>
    </lineage>
</organism>
<protein>
    <submittedName>
        <fullName evidence="5">ABC-2 type transporter ATP-binding protein</fullName>
    </submittedName>
</protein>
<dbReference type="InterPro" id="IPR051782">
    <property type="entry name" value="ABC_Transporter_VariousFunc"/>
</dbReference>
<dbReference type="InterPro" id="IPR003593">
    <property type="entry name" value="AAA+_ATPase"/>
</dbReference>
<dbReference type="CDD" id="cd03230">
    <property type="entry name" value="ABC_DR_subfamily_A"/>
    <property type="match status" value="1"/>
</dbReference>
<dbReference type="PROSITE" id="PS50893">
    <property type="entry name" value="ABC_TRANSPORTER_2"/>
    <property type="match status" value="1"/>
</dbReference>
<evidence type="ECO:0000313" key="6">
    <source>
        <dbReference type="Proteomes" id="UP000031631"/>
    </source>
</evidence>
<evidence type="ECO:0000313" key="5">
    <source>
        <dbReference type="EMBL" id="BAO43812.1"/>
    </source>
</evidence>
<dbReference type="SMART" id="SM00382">
    <property type="entry name" value="AAA"/>
    <property type="match status" value="1"/>
</dbReference>
<feature type="domain" description="ABC transporter" evidence="4">
    <location>
        <begin position="5"/>
        <end position="230"/>
    </location>
</feature>
<proteinExistence type="predicted"/>
<keyword evidence="6" id="KW-1185">Reference proteome</keyword>
<dbReference type="Gene3D" id="3.40.50.300">
    <property type="entry name" value="P-loop containing nucleotide triphosphate hydrolases"/>
    <property type="match status" value="1"/>
</dbReference>
<evidence type="ECO:0000256" key="1">
    <source>
        <dbReference type="ARBA" id="ARBA00022448"/>
    </source>
</evidence>
<dbReference type="InterPro" id="IPR027417">
    <property type="entry name" value="P-loop_NTPase"/>
</dbReference>
<accession>A0A7U6GHP7</accession>
<dbReference type="SUPFAM" id="SSF52540">
    <property type="entry name" value="P-loop containing nucleoside triphosphate hydrolases"/>
    <property type="match status" value="1"/>
</dbReference>
<dbReference type="PANTHER" id="PTHR42939">
    <property type="entry name" value="ABC TRANSPORTER ATP-BINDING PROTEIN ALBC-RELATED"/>
    <property type="match status" value="1"/>
</dbReference>
<sequence>MKPVVSARDLTKRYGSFTAVDHISFSVQPGRIVGLVGPNGAGKSTTLKAILGLSTFRGELQVLGMKPDRNRARLMQEVSYISDVAALPDWIRVDQLLRLMQDVHPCFALSRTRDFLDATDIGMKQRVATLSKGMKTQLHLALVMGVDARLLVLDEPTLGLDIIYRKKFYQQLLNEYFDEEKTIVVTTHQIEEIEHILSDVLFINRGHLLLNMPVEEIATHYVQLRVAPDRLQAARQLQPIHEIRQLDESVLIYEDVARDRLQDLGQLSTPNLADLFVAKVEGDTHA</sequence>
<keyword evidence="2" id="KW-0547">Nucleotide-binding</keyword>
<name>A0A7U6GHP7_9GAMM</name>
<dbReference type="EMBL" id="AP012273">
    <property type="protein sequence ID" value="BAO43812.1"/>
    <property type="molecule type" value="Genomic_DNA"/>
</dbReference>
<dbReference type="Pfam" id="PF00005">
    <property type="entry name" value="ABC_tran"/>
    <property type="match status" value="1"/>
</dbReference>
<evidence type="ECO:0000256" key="2">
    <source>
        <dbReference type="ARBA" id="ARBA00022741"/>
    </source>
</evidence>
<keyword evidence="3 5" id="KW-0067">ATP-binding</keyword>
<dbReference type="InterPro" id="IPR003439">
    <property type="entry name" value="ABC_transporter-like_ATP-bd"/>
</dbReference>
<keyword evidence="1" id="KW-0813">Transport</keyword>
<dbReference type="KEGG" id="tbn:TBH_C0878"/>
<evidence type="ECO:0000259" key="4">
    <source>
        <dbReference type="PROSITE" id="PS50893"/>
    </source>
</evidence>